<evidence type="ECO:0000256" key="1">
    <source>
        <dbReference type="ARBA" id="ARBA00023002"/>
    </source>
</evidence>
<protein>
    <submittedName>
        <fullName evidence="4">NAD-dependent epimerase/dehydratase, NAD(P)-binding domain superfamily</fullName>
    </submittedName>
</protein>
<dbReference type="PANTHER" id="PTHR10366">
    <property type="entry name" value="NAD DEPENDENT EPIMERASE/DEHYDRATASE"/>
    <property type="match status" value="1"/>
</dbReference>
<reference evidence="4" key="1">
    <citation type="submission" date="2022-06" db="EMBL/GenBank/DDBJ databases">
        <title>Complete genome sequences of two strains of the flax pathogen Septoria linicola.</title>
        <authorList>
            <person name="Lapalu N."/>
            <person name="Simon A."/>
            <person name="Demenou B."/>
            <person name="Paumier D."/>
            <person name="Guillot M.-P."/>
            <person name="Gout L."/>
            <person name="Valade R."/>
        </authorList>
    </citation>
    <scope>NUCLEOTIDE SEQUENCE</scope>
    <source>
        <strain evidence="4">SE15195</strain>
    </source>
</reference>
<proteinExistence type="inferred from homology"/>
<dbReference type="FunFam" id="3.40.50.720:FF:000336">
    <property type="entry name" value="Aldehyde reductase"/>
    <property type="match status" value="1"/>
</dbReference>
<dbReference type="PANTHER" id="PTHR10366:SF564">
    <property type="entry name" value="STEROL-4-ALPHA-CARBOXYLATE 3-DEHYDROGENASE, DECARBOXYLATING"/>
    <property type="match status" value="1"/>
</dbReference>
<dbReference type="InterPro" id="IPR001509">
    <property type="entry name" value="Epimerase_deHydtase"/>
</dbReference>
<accession>A0A9Q9B126</accession>
<feature type="domain" description="NAD-dependent epimerase/dehydratase" evidence="3">
    <location>
        <begin position="8"/>
        <end position="253"/>
    </location>
</feature>
<organism evidence="4 5">
    <name type="scientific">Septoria linicola</name>
    <dbReference type="NCBI Taxonomy" id="215465"/>
    <lineage>
        <taxon>Eukaryota</taxon>
        <taxon>Fungi</taxon>
        <taxon>Dikarya</taxon>
        <taxon>Ascomycota</taxon>
        <taxon>Pezizomycotina</taxon>
        <taxon>Dothideomycetes</taxon>
        <taxon>Dothideomycetidae</taxon>
        <taxon>Mycosphaerellales</taxon>
        <taxon>Mycosphaerellaceae</taxon>
        <taxon>Septoria</taxon>
    </lineage>
</organism>
<evidence type="ECO:0000259" key="3">
    <source>
        <dbReference type="Pfam" id="PF01370"/>
    </source>
</evidence>
<evidence type="ECO:0000313" key="4">
    <source>
        <dbReference type="EMBL" id="USW58700.1"/>
    </source>
</evidence>
<dbReference type="Pfam" id="PF01370">
    <property type="entry name" value="Epimerase"/>
    <property type="match status" value="1"/>
</dbReference>
<evidence type="ECO:0000256" key="2">
    <source>
        <dbReference type="ARBA" id="ARBA00023445"/>
    </source>
</evidence>
<evidence type="ECO:0000313" key="5">
    <source>
        <dbReference type="Proteomes" id="UP001056384"/>
    </source>
</evidence>
<dbReference type="AlphaFoldDB" id="A0A9Q9B126"/>
<keyword evidence="5" id="KW-1185">Reference proteome</keyword>
<dbReference type="CDD" id="cd05227">
    <property type="entry name" value="AR_SDR_e"/>
    <property type="match status" value="1"/>
</dbReference>
<dbReference type="Gene3D" id="3.40.50.720">
    <property type="entry name" value="NAD(P)-binding Rossmann-like Domain"/>
    <property type="match status" value="1"/>
</dbReference>
<dbReference type="EMBL" id="CP099428">
    <property type="protein sequence ID" value="USW58700.1"/>
    <property type="molecule type" value="Genomic_DNA"/>
</dbReference>
<dbReference type="SUPFAM" id="SSF51735">
    <property type="entry name" value="NAD(P)-binding Rossmann-fold domains"/>
    <property type="match status" value="1"/>
</dbReference>
<dbReference type="InterPro" id="IPR036291">
    <property type="entry name" value="NAD(P)-bd_dom_sf"/>
</dbReference>
<gene>
    <name evidence="4" type="ORF">Slin15195_G120190</name>
</gene>
<dbReference type="GO" id="GO:0016616">
    <property type="term" value="F:oxidoreductase activity, acting on the CH-OH group of donors, NAD or NADP as acceptor"/>
    <property type="evidence" value="ECO:0007669"/>
    <property type="project" value="TreeGrafter"/>
</dbReference>
<dbReference type="InterPro" id="IPR050425">
    <property type="entry name" value="NAD(P)_dehydrat-like"/>
</dbReference>
<dbReference type="Proteomes" id="UP001056384">
    <property type="component" value="Chromosome 11"/>
</dbReference>
<name>A0A9Q9B126_9PEZI</name>
<sequence length="355" mass="38275">MAPSNDTILITGGTGFVGSHCILQAIQAGFTVQTTIRSLQRVDDVRQSLRNGGATEAQIKNVKFYEADLTKDDGWEQACTGCGYVLHVASPFPASAPKDENELIVPAREGTLRALRAAKKVGTVKRIVLTSSVAAVVYGQDMKPPGQPFTEEDWTKLDNPKIPVAPYQKSKTIAERAAWDFIEKEGNGMELVVVNPVGIFGPVLSSDVATSLELPMMLLNGKLPGIPNFAVNVVDVRDVADLHLRAMRDPKAAGQRFIATSDDKTVTVRDVVNILKENLPAAETKKLPTRGLPDFLIKFAAIFDGTVALIAPELGKLKAISNAKAKEVLGWQPRSTTEAMLESAASLKKYGLVKV</sequence>
<keyword evidence="1" id="KW-0560">Oxidoreductase</keyword>
<comment type="similarity">
    <text evidence="2">Belongs to the NAD(P)-dependent epimerase/dehydratase family. Dihydroflavonol-4-reductase subfamily.</text>
</comment>